<evidence type="ECO:0000256" key="23">
    <source>
        <dbReference type="SAM" id="MobiDB-lite"/>
    </source>
</evidence>
<dbReference type="PANTHER" id="PTHR11472:SF41">
    <property type="entry name" value="ATP-DEPENDENT DNA HELICASE DDX11-RELATED"/>
    <property type="match status" value="1"/>
</dbReference>
<dbReference type="InterPro" id="IPR027417">
    <property type="entry name" value="P-loop_NTPase"/>
</dbReference>
<dbReference type="GO" id="GO:0016818">
    <property type="term" value="F:hydrolase activity, acting on acid anhydrides, in phosphorus-containing anhydrides"/>
    <property type="evidence" value="ECO:0007669"/>
    <property type="project" value="InterPro"/>
</dbReference>
<keyword evidence="9" id="KW-0347">Helicase</keyword>
<dbReference type="SMART" id="SM00491">
    <property type="entry name" value="HELICc2"/>
    <property type="match status" value="1"/>
</dbReference>
<evidence type="ECO:0000256" key="5">
    <source>
        <dbReference type="ARBA" id="ARBA00017386"/>
    </source>
</evidence>
<dbReference type="GO" id="GO:0043139">
    <property type="term" value="F:5'-3' DNA helicase activity"/>
    <property type="evidence" value="ECO:0007669"/>
    <property type="project" value="UniProtKB-EC"/>
</dbReference>
<dbReference type="FunFam" id="3.40.50.300:FF:001372">
    <property type="entry name" value="ATP-dependent DNA helicase chl1"/>
    <property type="match status" value="1"/>
</dbReference>
<accession>A0A8H7S3P5</accession>
<keyword evidence="11" id="KW-0408">Iron</keyword>
<reference evidence="25 26" key="1">
    <citation type="submission" date="2020-12" db="EMBL/GenBank/DDBJ databases">
        <title>Metabolic potential, ecology and presence of endohyphal bacteria is reflected in genomic diversity of Mucoromycotina.</title>
        <authorList>
            <person name="Muszewska A."/>
            <person name="Okrasinska A."/>
            <person name="Steczkiewicz K."/>
            <person name="Drgas O."/>
            <person name="Orlowska M."/>
            <person name="Perlinska-Lenart U."/>
            <person name="Aleksandrzak-Piekarczyk T."/>
            <person name="Szatraj K."/>
            <person name="Zielenkiewicz U."/>
            <person name="Pilsyk S."/>
            <person name="Malc E."/>
            <person name="Mieczkowski P."/>
            <person name="Kruszewska J.S."/>
            <person name="Biernat P."/>
            <person name="Pawlowska J."/>
        </authorList>
    </citation>
    <scope>NUCLEOTIDE SEQUENCE [LARGE SCALE GENOMIC DNA]</scope>
    <source>
        <strain evidence="25 26">CBS 142.35</strain>
    </source>
</reference>
<keyword evidence="6" id="KW-0479">Metal-binding</keyword>
<dbReference type="EMBL" id="JAEPRB010000116">
    <property type="protein sequence ID" value="KAG2221187.1"/>
    <property type="molecule type" value="Genomic_DNA"/>
</dbReference>
<keyword evidence="12" id="KW-0411">Iron-sulfur</keyword>
<protein>
    <recommendedName>
        <fullName evidence="5">ATP-dependent DNA helicase CHL1</fullName>
        <ecNumber evidence="17">5.6.2.3</ecNumber>
    </recommendedName>
    <alternativeName>
        <fullName evidence="4">ATP-dependent DNA helicase chl1</fullName>
    </alternativeName>
    <alternativeName>
        <fullName evidence="16">Chromosome loss protein 1</fullName>
    </alternativeName>
    <alternativeName>
        <fullName evidence="18 19">DNA 5'-3' helicase CHL1</fullName>
    </alternativeName>
</protein>
<proteinExistence type="inferred from homology"/>
<evidence type="ECO:0000256" key="6">
    <source>
        <dbReference type="ARBA" id="ARBA00022723"/>
    </source>
</evidence>
<feature type="domain" description="Helicase ATP-binding" evidence="24">
    <location>
        <begin position="2"/>
        <end position="436"/>
    </location>
</feature>
<dbReference type="InterPro" id="IPR010614">
    <property type="entry name" value="RAD3-like_helicase_DEAD"/>
</dbReference>
<evidence type="ECO:0000256" key="1">
    <source>
        <dbReference type="ARBA" id="ARBA00001966"/>
    </source>
</evidence>
<dbReference type="InterPro" id="IPR014013">
    <property type="entry name" value="Helic_SF1/SF2_ATP-bd_DinG/Rad3"/>
</dbReference>
<dbReference type="Pfam" id="PF13307">
    <property type="entry name" value="Helicase_C_2"/>
    <property type="match status" value="1"/>
</dbReference>
<evidence type="ECO:0000256" key="20">
    <source>
        <dbReference type="ARBA" id="ARBA00045702"/>
    </source>
</evidence>
<dbReference type="InterPro" id="IPR045028">
    <property type="entry name" value="DinG/Rad3-like"/>
</dbReference>
<dbReference type="Gene3D" id="3.40.50.300">
    <property type="entry name" value="P-loop containing nucleotide triphosphate hydrolases"/>
    <property type="match status" value="3"/>
</dbReference>
<feature type="coiled-coil region" evidence="22">
    <location>
        <begin position="173"/>
        <end position="208"/>
    </location>
</feature>
<comment type="similarity">
    <text evidence="3">Belongs to the DEAD box helicase family. DEAH subfamily. DDX11/CHL1 sub-subfamily.</text>
</comment>
<dbReference type="GO" id="GO:0051536">
    <property type="term" value="F:iron-sulfur cluster binding"/>
    <property type="evidence" value="ECO:0007669"/>
    <property type="project" value="UniProtKB-KW"/>
</dbReference>
<dbReference type="NCBIfam" id="TIGR00604">
    <property type="entry name" value="rad3"/>
    <property type="match status" value="1"/>
</dbReference>
<evidence type="ECO:0000256" key="19">
    <source>
        <dbReference type="ARBA" id="ARBA00045008"/>
    </source>
</evidence>
<evidence type="ECO:0000313" key="25">
    <source>
        <dbReference type="EMBL" id="KAG2221187.1"/>
    </source>
</evidence>
<evidence type="ECO:0000256" key="18">
    <source>
        <dbReference type="ARBA" id="ARBA00044998"/>
    </source>
</evidence>
<dbReference type="GO" id="GO:0005524">
    <property type="term" value="F:ATP binding"/>
    <property type="evidence" value="ECO:0007669"/>
    <property type="project" value="UniProtKB-KW"/>
</dbReference>
<keyword evidence="10" id="KW-0067">ATP-binding</keyword>
<evidence type="ECO:0000256" key="2">
    <source>
        <dbReference type="ARBA" id="ARBA00004123"/>
    </source>
</evidence>
<dbReference type="GO" id="GO:0034085">
    <property type="term" value="P:establishment of sister chromatid cohesion"/>
    <property type="evidence" value="ECO:0007669"/>
    <property type="project" value="TreeGrafter"/>
</dbReference>
<evidence type="ECO:0000256" key="17">
    <source>
        <dbReference type="ARBA" id="ARBA00044969"/>
    </source>
</evidence>
<evidence type="ECO:0000256" key="7">
    <source>
        <dbReference type="ARBA" id="ARBA00022741"/>
    </source>
</evidence>
<feature type="region of interest" description="Disordered" evidence="23">
    <location>
        <begin position="60"/>
        <end position="110"/>
    </location>
</feature>
<comment type="subcellular location">
    <subcellularLocation>
        <location evidence="2">Nucleus</location>
    </subcellularLocation>
</comment>
<evidence type="ECO:0000256" key="4">
    <source>
        <dbReference type="ARBA" id="ARBA00016387"/>
    </source>
</evidence>
<evidence type="ECO:0000256" key="13">
    <source>
        <dbReference type="ARBA" id="ARBA00023235"/>
    </source>
</evidence>
<keyword evidence="22" id="KW-0175">Coiled coil</keyword>
<evidence type="ECO:0000259" key="24">
    <source>
        <dbReference type="PROSITE" id="PS51193"/>
    </source>
</evidence>
<evidence type="ECO:0000256" key="3">
    <source>
        <dbReference type="ARBA" id="ARBA00008435"/>
    </source>
</evidence>
<dbReference type="InterPro" id="IPR006555">
    <property type="entry name" value="ATP-dep_Helicase_C"/>
</dbReference>
<keyword evidence="7" id="KW-0547">Nucleotide-binding</keyword>
<organism evidence="25 26">
    <name type="scientific">Circinella minor</name>
    <dbReference type="NCBI Taxonomy" id="1195481"/>
    <lineage>
        <taxon>Eukaryota</taxon>
        <taxon>Fungi</taxon>
        <taxon>Fungi incertae sedis</taxon>
        <taxon>Mucoromycota</taxon>
        <taxon>Mucoromycotina</taxon>
        <taxon>Mucoromycetes</taxon>
        <taxon>Mucorales</taxon>
        <taxon>Lichtheimiaceae</taxon>
        <taxon>Circinella</taxon>
    </lineage>
</organism>
<evidence type="ECO:0000256" key="11">
    <source>
        <dbReference type="ARBA" id="ARBA00023004"/>
    </source>
</evidence>
<evidence type="ECO:0000256" key="10">
    <source>
        <dbReference type="ARBA" id="ARBA00022840"/>
    </source>
</evidence>
<dbReference type="SUPFAM" id="SSF52540">
    <property type="entry name" value="P-loop containing nucleoside triphosphate hydrolases"/>
    <property type="match status" value="1"/>
</dbReference>
<comment type="caution">
    <text evidence="25">The sequence shown here is derived from an EMBL/GenBank/DDBJ whole genome shotgun (WGS) entry which is preliminary data.</text>
</comment>
<dbReference type="AlphaFoldDB" id="A0A8H7S3P5"/>
<dbReference type="Pfam" id="PF06733">
    <property type="entry name" value="DEAD_2"/>
    <property type="match status" value="1"/>
</dbReference>
<dbReference type="GO" id="GO:0003677">
    <property type="term" value="F:DNA binding"/>
    <property type="evidence" value="ECO:0007669"/>
    <property type="project" value="InterPro"/>
</dbReference>
<keyword evidence="15" id="KW-0131">Cell cycle</keyword>
<evidence type="ECO:0000256" key="9">
    <source>
        <dbReference type="ARBA" id="ARBA00022806"/>
    </source>
</evidence>
<evidence type="ECO:0000256" key="21">
    <source>
        <dbReference type="ARBA" id="ARBA00048954"/>
    </source>
</evidence>
<evidence type="ECO:0000256" key="8">
    <source>
        <dbReference type="ARBA" id="ARBA00022801"/>
    </source>
</evidence>
<dbReference type="PANTHER" id="PTHR11472">
    <property type="entry name" value="DNA REPAIR DEAD HELICASE RAD3/XP-D SUBFAMILY MEMBER"/>
    <property type="match status" value="1"/>
</dbReference>
<dbReference type="InterPro" id="IPR013020">
    <property type="entry name" value="Rad3/Chl1-like"/>
</dbReference>
<dbReference type="GO" id="GO:0046872">
    <property type="term" value="F:metal ion binding"/>
    <property type="evidence" value="ECO:0007669"/>
    <property type="project" value="UniProtKB-KW"/>
</dbReference>
<sequence length="853" mass="98784">MTDRDYGFPFPPYSIQNEFMNSLYDTLSKGKIGIFESPTGTGKSLSIICGSLRWLKDHDQDELNKMEKPSKLKKKGGGEKSQEDNNNQEPDWLQSFKVTNKIEQQKETLRKERRNELKRRIQYAKQLEESKASFILGENDSSSLRWKKRHKMNNDGLKNKKKINEEDDNEFLLDEYTSDNDEDEHDKMKLKSNDNSNLSKEVRELLAKLEPTKQTPFDIQEQEDEEEDEQLKIYYTSRTHSQLSQFIHEVNKTMYSENIWTIPLGSRKNTCIHKDIKKLKSVQRMNEACLELQKNSNSTLKCPHLPSKTEKNQWNTFRDHALAKVRDIEDLVQVGEKMGICPYYGSRHALRPAQLVVLPYQHLLHANTRESLGISLKNNIVIIDEAHNLIETITSIHTVTLTYHQTHMAFQQLGTYLKKYRNRLLGKNIAYIRQIVHIIKALIKLLEPTPCDEKKEDKVMGVNEFVHLLNIDHMNMFKIEKYLKQSHLARKLNGFMDKELLKNQQQQQTNTNTTLMPTLTIIESFLLTLTNPDKDGRIVINYSEKENNPEIKYMLLNPAEVFQPIVNDAKSIILAGGTMEPISDFINILLHNTSSSQIDRLSCGHIIPPNNMAVMSIDTGPSGKPFLFRYDNRKDEKLMDEVGQTIINLCNVIPGGVVCFFSSFTYLEQVYQRWNTYQHNNGHTRLTLIERKKKVFKEPRDSNQVETTLRDYAMHIDKSGGALLLCVVNGKMSEGINFSDQLGRGVIMIGLPFANRGSIELQEKIKYANEMNPNQLDAGNEYYENLCMRGVNQSIGRAIRHKNDYATIILLDQRYSHTRIRNKLPGWIGNHVDHCEKFNVAMGNTIRFFKQFR</sequence>
<name>A0A8H7S3P5_9FUNG</name>
<dbReference type="OrthoDB" id="267079at2759"/>
<keyword evidence="8" id="KW-0378">Hydrolase</keyword>
<comment type="catalytic activity">
    <reaction evidence="21">
        <text>ATP + H2O = ADP + phosphate + H(+)</text>
        <dbReference type="Rhea" id="RHEA:13065"/>
        <dbReference type="ChEBI" id="CHEBI:15377"/>
        <dbReference type="ChEBI" id="CHEBI:15378"/>
        <dbReference type="ChEBI" id="CHEBI:30616"/>
        <dbReference type="ChEBI" id="CHEBI:43474"/>
        <dbReference type="ChEBI" id="CHEBI:456216"/>
        <dbReference type="EC" id="5.6.2.3"/>
    </reaction>
</comment>
<evidence type="ECO:0000313" key="26">
    <source>
        <dbReference type="Proteomes" id="UP000646827"/>
    </source>
</evidence>
<evidence type="ECO:0000256" key="22">
    <source>
        <dbReference type="SAM" id="Coils"/>
    </source>
</evidence>
<keyword evidence="14" id="KW-0539">Nucleus</keyword>
<evidence type="ECO:0000256" key="12">
    <source>
        <dbReference type="ARBA" id="ARBA00023014"/>
    </source>
</evidence>
<keyword evidence="26" id="KW-1185">Reference proteome</keyword>
<dbReference type="EC" id="5.6.2.3" evidence="17"/>
<evidence type="ECO:0000256" key="14">
    <source>
        <dbReference type="ARBA" id="ARBA00023242"/>
    </source>
</evidence>
<dbReference type="GO" id="GO:0005634">
    <property type="term" value="C:nucleus"/>
    <property type="evidence" value="ECO:0007669"/>
    <property type="project" value="UniProtKB-SubCell"/>
</dbReference>
<dbReference type="SMART" id="SM00488">
    <property type="entry name" value="DEXDc2"/>
    <property type="match status" value="1"/>
</dbReference>
<dbReference type="CDD" id="cd18788">
    <property type="entry name" value="SF2_C_XPD"/>
    <property type="match status" value="1"/>
</dbReference>
<evidence type="ECO:0000256" key="15">
    <source>
        <dbReference type="ARBA" id="ARBA00023306"/>
    </source>
</evidence>
<dbReference type="PROSITE" id="PS51193">
    <property type="entry name" value="HELICASE_ATP_BIND_2"/>
    <property type="match status" value="1"/>
</dbReference>
<dbReference type="GO" id="GO:0006139">
    <property type="term" value="P:nucleobase-containing compound metabolic process"/>
    <property type="evidence" value="ECO:0007669"/>
    <property type="project" value="InterPro"/>
</dbReference>
<comment type="function">
    <text evidence="20">ATP-dependent DNA helicase important for chromosome transmission and normal cell cycle progression in G(2)/M. May have a role in changing DNA topology to allow the loading of proteins involved in maintaining sister chromatid cohesion in the vicinity of the centromeres. Has a specific role in chromosome segregation during meiosis II.</text>
</comment>
<dbReference type="InterPro" id="IPR006554">
    <property type="entry name" value="Helicase-like_DEXD_c2"/>
</dbReference>
<evidence type="ECO:0000256" key="16">
    <source>
        <dbReference type="ARBA" id="ARBA00029709"/>
    </source>
</evidence>
<dbReference type="Proteomes" id="UP000646827">
    <property type="component" value="Unassembled WGS sequence"/>
</dbReference>
<keyword evidence="13" id="KW-0413">Isomerase</keyword>
<gene>
    <name evidence="25" type="ORF">INT45_000227</name>
</gene>
<comment type="cofactor">
    <cofactor evidence="1">
        <name>[4Fe-4S] cluster</name>
        <dbReference type="ChEBI" id="CHEBI:49883"/>
    </cofactor>
</comment>
<feature type="compositionally biased region" description="Basic and acidic residues" evidence="23">
    <location>
        <begin position="60"/>
        <end position="83"/>
    </location>
</feature>